<dbReference type="Gene3D" id="3.40.50.720">
    <property type="entry name" value="NAD(P)-binding Rossmann-like Domain"/>
    <property type="match status" value="1"/>
</dbReference>
<dbReference type="InterPro" id="IPR057326">
    <property type="entry name" value="KR_dom"/>
</dbReference>
<evidence type="ECO:0000259" key="2">
    <source>
        <dbReference type="SMART" id="SM00822"/>
    </source>
</evidence>
<dbReference type="CDD" id="cd05233">
    <property type="entry name" value="SDR_c"/>
    <property type="match status" value="1"/>
</dbReference>
<keyword evidence="4" id="KW-1185">Reference proteome</keyword>
<dbReference type="SUPFAM" id="SSF51735">
    <property type="entry name" value="NAD(P)-binding Rossmann-fold domains"/>
    <property type="match status" value="1"/>
</dbReference>
<feature type="domain" description="Ketoreductase" evidence="2">
    <location>
        <begin position="5"/>
        <end position="134"/>
    </location>
</feature>
<dbReference type="OrthoDB" id="9803333at2"/>
<sequence length="274" mass="29012">MEMSKVYVITGGSGGMGKEIAKRFGDKGTIVLADVSEERLATAVEELAAAGITDVIAQTVDITNKLQVQELADKAASLGDLGAIVHTAGLSPTMADSKRIMLVNLVGTGYILDSFLAYAKTGTVAVCISSMAGHMTPSGPYDEILKNPLQADVVEEMEKFTKGSSGAAYSLSKLGVQLIVEDQAWAWGQKGARIVSVSPGTFNTPMGRQEASQSQQMKMLLDNTPLGREGEPSEIASVVHFLCSEESSYITGTDIRIDGGTIANMRKLSKSQEQ</sequence>
<evidence type="ECO:0000313" key="4">
    <source>
        <dbReference type="Proteomes" id="UP000799092"/>
    </source>
</evidence>
<dbReference type="SMART" id="SM00822">
    <property type="entry name" value="PKS_KR"/>
    <property type="match status" value="1"/>
</dbReference>
<dbReference type="Pfam" id="PF00106">
    <property type="entry name" value="adh_short"/>
    <property type="match status" value="1"/>
</dbReference>
<dbReference type="GO" id="GO:0016616">
    <property type="term" value="F:oxidoreductase activity, acting on the CH-OH group of donors, NAD or NADP as acceptor"/>
    <property type="evidence" value="ECO:0007669"/>
    <property type="project" value="TreeGrafter"/>
</dbReference>
<protein>
    <submittedName>
        <fullName evidence="3">SDR family oxidoreductase</fullName>
    </submittedName>
</protein>
<evidence type="ECO:0000256" key="1">
    <source>
        <dbReference type="ARBA" id="ARBA00006484"/>
    </source>
</evidence>
<dbReference type="EMBL" id="WJNG01000002">
    <property type="protein sequence ID" value="MRH41610.1"/>
    <property type="molecule type" value="Genomic_DNA"/>
</dbReference>
<reference evidence="3" key="1">
    <citation type="submission" date="2019-11" db="EMBL/GenBank/DDBJ databases">
        <authorList>
            <person name="Li J."/>
        </authorList>
    </citation>
    <scope>NUCLEOTIDE SEQUENCE</scope>
    <source>
        <strain evidence="3">B6B</strain>
    </source>
</reference>
<dbReference type="AlphaFoldDB" id="A0A6A8D8M3"/>
<dbReference type="Proteomes" id="UP000799092">
    <property type="component" value="Unassembled WGS sequence"/>
</dbReference>
<dbReference type="PRINTS" id="PR00081">
    <property type="entry name" value="GDHRDH"/>
</dbReference>
<comment type="caution">
    <text evidence="3">The sequence shown here is derived from an EMBL/GenBank/DDBJ whole genome shotgun (WGS) entry which is preliminary data.</text>
</comment>
<dbReference type="PANTHER" id="PTHR42760">
    <property type="entry name" value="SHORT-CHAIN DEHYDROGENASES/REDUCTASES FAMILY MEMBER"/>
    <property type="match status" value="1"/>
</dbReference>
<proteinExistence type="inferred from homology"/>
<accession>A0A6A8D8M3</accession>
<dbReference type="InterPro" id="IPR002347">
    <property type="entry name" value="SDR_fam"/>
</dbReference>
<name>A0A6A8D8M3_9BACI</name>
<gene>
    <name evidence="3" type="ORF">GH741_02850</name>
</gene>
<evidence type="ECO:0000313" key="3">
    <source>
        <dbReference type="EMBL" id="MRH41610.1"/>
    </source>
</evidence>
<comment type="similarity">
    <text evidence="1">Belongs to the short-chain dehydrogenases/reductases (SDR) family.</text>
</comment>
<organism evidence="3 4">
    <name type="scientific">Aquibacillus halophilus</name>
    <dbReference type="NCBI Taxonomy" id="930132"/>
    <lineage>
        <taxon>Bacteria</taxon>
        <taxon>Bacillati</taxon>
        <taxon>Bacillota</taxon>
        <taxon>Bacilli</taxon>
        <taxon>Bacillales</taxon>
        <taxon>Bacillaceae</taxon>
        <taxon>Aquibacillus</taxon>
    </lineage>
</organism>
<dbReference type="Pfam" id="PF13561">
    <property type="entry name" value="adh_short_C2"/>
    <property type="match status" value="1"/>
</dbReference>
<dbReference type="InterPro" id="IPR036291">
    <property type="entry name" value="NAD(P)-bd_dom_sf"/>
</dbReference>